<feature type="chain" id="PRO_5046078699" evidence="1">
    <location>
        <begin position="19"/>
        <end position="88"/>
    </location>
</feature>
<evidence type="ECO:0000313" key="2">
    <source>
        <dbReference type="EMBL" id="MDR7377033.1"/>
    </source>
</evidence>
<proteinExistence type="predicted"/>
<evidence type="ECO:0000313" key="3">
    <source>
        <dbReference type="Proteomes" id="UP001180487"/>
    </source>
</evidence>
<evidence type="ECO:0000256" key="1">
    <source>
        <dbReference type="SAM" id="SignalP"/>
    </source>
</evidence>
<keyword evidence="1" id="KW-0732">Signal</keyword>
<protein>
    <submittedName>
        <fullName evidence="2">Uncharacterized protein</fullName>
    </submittedName>
</protein>
<sequence length="88" mass="9540">MKTPFFLVGALLCLPALAQLPAAADPAAAVPAVQYRSVFDTTARGVETQSLDWKKANADVGQFRRGHADVLKWEQAQPPAPRPDAQKR</sequence>
<comment type="caution">
    <text evidence="2">The sequence shown here is derived from an EMBL/GenBank/DDBJ whole genome shotgun (WGS) entry which is preliminary data.</text>
</comment>
<organism evidence="2 3">
    <name type="scientific">Rhodoferax ferrireducens</name>
    <dbReference type="NCBI Taxonomy" id="192843"/>
    <lineage>
        <taxon>Bacteria</taxon>
        <taxon>Pseudomonadati</taxon>
        <taxon>Pseudomonadota</taxon>
        <taxon>Betaproteobacteria</taxon>
        <taxon>Burkholderiales</taxon>
        <taxon>Comamonadaceae</taxon>
        <taxon>Rhodoferax</taxon>
    </lineage>
</organism>
<reference evidence="2 3" key="1">
    <citation type="submission" date="2023-07" db="EMBL/GenBank/DDBJ databases">
        <title>Sorghum-associated microbial communities from plants grown in Nebraska, USA.</title>
        <authorList>
            <person name="Schachtman D."/>
        </authorList>
    </citation>
    <scope>NUCLEOTIDE SEQUENCE [LARGE SCALE GENOMIC DNA]</scope>
    <source>
        <strain evidence="2 3">BE313</strain>
    </source>
</reference>
<gene>
    <name evidence="2" type="ORF">J2X19_001691</name>
</gene>
<accession>A0ABU2C6R0</accession>
<dbReference type="RefSeq" id="WP_310372409.1">
    <property type="nucleotide sequence ID" value="NZ_JAVDXT010000001.1"/>
</dbReference>
<name>A0ABU2C6R0_9BURK</name>
<feature type="signal peptide" evidence="1">
    <location>
        <begin position="1"/>
        <end position="18"/>
    </location>
</feature>
<dbReference type="EMBL" id="JAVDXT010000001">
    <property type="protein sequence ID" value="MDR7377033.1"/>
    <property type="molecule type" value="Genomic_DNA"/>
</dbReference>
<dbReference type="Proteomes" id="UP001180487">
    <property type="component" value="Unassembled WGS sequence"/>
</dbReference>
<keyword evidence="3" id="KW-1185">Reference proteome</keyword>